<reference evidence="7 8" key="1">
    <citation type="submission" date="2023-07" db="EMBL/GenBank/DDBJ databases">
        <title>Genomic Encyclopedia of Type Strains, Phase IV (KMG-IV): sequencing the most valuable type-strain genomes for metagenomic binning, comparative biology and taxonomic classification.</title>
        <authorList>
            <person name="Goeker M."/>
        </authorList>
    </citation>
    <scope>NUCLEOTIDE SEQUENCE [LARGE SCALE GENOMIC DNA]</scope>
    <source>
        <strain evidence="7 8">DSM 17723</strain>
    </source>
</reference>
<dbReference type="InterPro" id="IPR001330">
    <property type="entry name" value="Prenyltrans"/>
</dbReference>
<dbReference type="Gene3D" id="2.170.130.30">
    <property type="match status" value="2"/>
</dbReference>
<keyword evidence="3" id="KW-0812">Transmembrane</keyword>
<dbReference type="Proteomes" id="UP001232245">
    <property type="component" value="Unassembled WGS sequence"/>
</dbReference>
<feature type="domain" description="Prenyltransferase alpha-alpha toroid" evidence="4">
    <location>
        <begin position="521"/>
        <end position="567"/>
    </location>
</feature>
<evidence type="ECO:0000313" key="8">
    <source>
        <dbReference type="Proteomes" id="UP001232245"/>
    </source>
</evidence>
<proteinExistence type="predicted"/>
<feature type="compositionally biased region" description="Pro residues" evidence="2">
    <location>
        <begin position="267"/>
        <end position="281"/>
    </location>
</feature>
<feature type="domain" description="Transcobalamin-like C-terminal" evidence="6">
    <location>
        <begin position="172"/>
        <end position="240"/>
    </location>
</feature>
<organism evidence="7 8">
    <name type="scientific">Metabacillus niabensis</name>
    <dbReference type="NCBI Taxonomy" id="324854"/>
    <lineage>
        <taxon>Bacteria</taxon>
        <taxon>Bacillati</taxon>
        <taxon>Bacillota</taxon>
        <taxon>Bacilli</taxon>
        <taxon>Bacillales</taxon>
        <taxon>Bacillaceae</taxon>
        <taxon>Metabacillus</taxon>
    </lineage>
</organism>
<sequence>MNKQYLSQRFIAIFMIMLLAIFQVVSFTPQNVEAASLENGATISAVDHNGEAVLPLTAVNIKEGQTAYDVLKEITEAKDIPLDAPIDPTYGPFINNIGNVTLPAGQYWTLSINGEPATVGADGYSVKNGDSLLFKVSGYPYEQVDVTVSAIDQKGNKILDETVSVFKGSSGYDAVKLAGKLANVEVDASIDSTWFAFINNIGNTELGETDYWSVNLNGISMMEGLSSYIPKSGDHIELRLPKVDDEGSGEEEEPDTGNGLPEEESPNPTPTPEPNPEPQPEADPVTKETVNATINHLADKYFTTNGIQDHMTAVALNIVGDELPKSYIEELKKEIIDRDGVYRNVTDYEKIVLSLTSANVDAKSFVGYDLVEKIYNNERMTIQGNNGVAYALIALDSGNYEIPSNAKWTREALVKYLLNEQLESGGWSLAPNSKESIDITAMILTALAPYQDQENVKSAINKAVEWIANEQDNDGGFSDEYNGGDASETTAQVIIGLTAVGVDPTGEQFTKQSTVESASNHINLIQHLLTFKQEDGGFAHLLADNESDYMASTQALLALLAYQDYLNEGKSSIYQFSQPDTEVVVPEEDSDNKVETPAPEAPVENNKPVPATDNEASNTDNSKVNQNEGNSNVELSQKAEGHQLPNTATPLYNLIVIGVVIAVIGTAVLIYTRRRSQNA</sequence>
<evidence type="ECO:0000256" key="1">
    <source>
        <dbReference type="ARBA" id="ARBA00022737"/>
    </source>
</evidence>
<feature type="transmembrane region" description="Helical" evidence="3">
    <location>
        <begin position="651"/>
        <end position="671"/>
    </location>
</feature>
<dbReference type="Pfam" id="PF14478">
    <property type="entry name" value="DUF4430"/>
    <property type="match status" value="2"/>
</dbReference>
<dbReference type="Pfam" id="PF00432">
    <property type="entry name" value="Prenyltrans"/>
    <property type="match status" value="1"/>
</dbReference>
<feature type="region of interest" description="Disordered" evidence="2">
    <location>
        <begin position="241"/>
        <end position="286"/>
    </location>
</feature>
<protein>
    <submittedName>
        <fullName evidence="7">Uncharacterized protein YgiM (DUF1202 family)</fullName>
    </submittedName>
</protein>
<comment type="caution">
    <text evidence="7">The sequence shown here is derived from an EMBL/GenBank/DDBJ whole genome shotgun (WGS) entry which is preliminary data.</text>
</comment>
<evidence type="ECO:0000259" key="5">
    <source>
        <dbReference type="Pfam" id="PF13243"/>
    </source>
</evidence>
<feature type="compositionally biased region" description="Polar residues" evidence="2">
    <location>
        <begin position="614"/>
        <end position="629"/>
    </location>
</feature>
<gene>
    <name evidence="7" type="ORF">J2S02_001744</name>
</gene>
<dbReference type="InterPro" id="IPR051588">
    <property type="entry name" value="Cobalamin_Transport"/>
</dbReference>
<evidence type="ECO:0000259" key="6">
    <source>
        <dbReference type="Pfam" id="PF14478"/>
    </source>
</evidence>
<evidence type="ECO:0000259" key="4">
    <source>
        <dbReference type="Pfam" id="PF00432"/>
    </source>
</evidence>
<dbReference type="Pfam" id="PF13243">
    <property type="entry name" value="SQHop_cyclase_C"/>
    <property type="match status" value="1"/>
</dbReference>
<keyword evidence="8" id="KW-1185">Reference proteome</keyword>
<feature type="compositionally biased region" description="Acidic residues" evidence="2">
    <location>
        <begin position="246"/>
        <end position="265"/>
    </location>
</feature>
<dbReference type="SUPFAM" id="SSF48239">
    <property type="entry name" value="Terpenoid cyclases/Protein prenyltransferases"/>
    <property type="match status" value="1"/>
</dbReference>
<feature type="region of interest" description="Disordered" evidence="2">
    <location>
        <begin position="578"/>
        <end position="629"/>
    </location>
</feature>
<feature type="domain" description="Squalene cyclase C-terminal" evidence="5">
    <location>
        <begin position="400"/>
        <end position="481"/>
    </location>
</feature>
<feature type="domain" description="Transcobalamin-like C-terminal" evidence="6">
    <location>
        <begin position="64"/>
        <end position="137"/>
    </location>
</feature>
<dbReference type="EMBL" id="JAUSTZ010000003">
    <property type="protein sequence ID" value="MDQ0225400.1"/>
    <property type="molecule type" value="Genomic_DNA"/>
</dbReference>
<dbReference type="RefSeq" id="WP_174881037.1">
    <property type="nucleotide sequence ID" value="NZ_CADEPK010000300.1"/>
</dbReference>
<dbReference type="CDD" id="cd00688">
    <property type="entry name" value="ISOPREN_C2_like"/>
    <property type="match status" value="1"/>
</dbReference>
<evidence type="ECO:0000313" key="7">
    <source>
        <dbReference type="EMBL" id="MDQ0225400.1"/>
    </source>
</evidence>
<dbReference type="InterPro" id="IPR032696">
    <property type="entry name" value="SQ_cyclase_C"/>
</dbReference>
<dbReference type="Gene3D" id="1.50.10.20">
    <property type="match status" value="1"/>
</dbReference>
<keyword evidence="3" id="KW-1133">Transmembrane helix</keyword>
<evidence type="ECO:0000256" key="3">
    <source>
        <dbReference type="SAM" id="Phobius"/>
    </source>
</evidence>
<dbReference type="InterPro" id="IPR027954">
    <property type="entry name" value="Transcobalamin-like_C"/>
</dbReference>
<dbReference type="InterPro" id="IPR008930">
    <property type="entry name" value="Terpenoid_cyclase/PrenylTrfase"/>
</dbReference>
<dbReference type="PANTHER" id="PTHR10559">
    <property type="entry name" value="TRANSCOBALAMIN-1/GASTRIC INTRINSIC FACTOR"/>
    <property type="match status" value="1"/>
</dbReference>
<keyword evidence="3" id="KW-0472">Membrane</keyword>
<name>A0ABT9YZI0_9BACI</name>
<keyword evidence="1" id="KW-0677">Repeat</keyword>
<dbReference type="PANTHER" id="PTHR10559:SF18">
    <property type="entry name" value="TRANSCOBALAMIN II"/>
    <property type="match status" value="1"/>
</dbReference>
<evidence type="ECO:0000256" key="2">
    <source>
        <dbReference type="SAM" id="MobiDB-lite"/>
    </source>
</evidence>
<accession>A0ABT9YZI0</accession>